<organism evidence="1 2">
    <name type="scientific">Afipia massiliensis</name>
    <dbReference type="NCBI Taxonomy" id="211460"/>
    <lineage>
        <taxon>Bacteria</taxon>
        <taxon>Pseudomonadati</taxon>
        <taxon>Pseudomonadota</taxon>
        <taxon>Alphaproteobacteria</taxon>
        <taxon>Hyphomicrobiales</taxon>
        <taxon>Nitrobacteraceae</taxon>
        <taxon>Afipia</taxon>
    </lineage>
</organism>
<reference evidence="1 2" key="1">
    <citation type="submission" date="2020-08" db="EMBL/GenBank/DDBJ databases">
        <title>Genomic Encyclopedia of Type Strains, Phase IV (KMG-IV): sequencing the most valuable type-strain genomes for metagenomic binning, comparative biology and taxonomic classification.</title>
        <authorList>
            <person name="Goeker M."/>
        </authorList>
    </citation>
    <scope>NUCLEOTIDE SEQUENCE [LARGE SCALE GENOMIC DNA]</scope>
    <source>
        <strain evidence="1 2">DSM 17498</strain>
    </source>
</reference>
<proteinExistence type="predicted"/>
<comment type="caution">
    <text evidence="1">The sequence shown here is derived from an EMBL/GenBank/DDBJ whole genome shotgun (WGS) entry which is preliminary data.</text>
</comment>
<evidence type="ECO:0000313" key="2">
    <source>
        <dbReference type="Proteomes" id="UP000521227"/>
    </source>
</evidence>
<dbReference type="EMBL" id="JACHIJ010000004">
    <property type="protein sequence ID" value="MBB5053276.1"/>
    <property type="molecule type" value="Genomic_DNA"/>
</dbReference>
<accession>A0A840N997</accession>
<gene>
    <name evidence="1" type="ORF">HNQ36_003267</name>
</gene>
<dbReference type="AlphaFoldDB" id="A0A840N997"/>
<protein>
    <submittedName>
        <fullName evidence="1">Uncharacterized protein</fullName>
    </submittedName>
</protein>
<sequence>MTGRHAGDDDVSLDAAIGILTDGETAAGIGREEEH</sequence>
<evidence type="ECO:0000313" key="1">
    <source>
        <dbReference type="EMBL" id="MBB5053276.1"/>
    </source>
</evidence>
<name>A0A840N997_9BRAD</name>
<dbReference type="Proteomes" id="UP000521227">
    <property type="component" value="Unassembled WGS sequence"/>
</dbReference>